<gene>
    <name evidence="1" type="ORF">EJO66_09015</name>
</gene>
<keyword evidence="2" id="KW-1185">Reference proteome</keyword>
<evidence type="ECO:0000313" key="1">
    <source>
        <dbReference type="EMBL" id="RSZ40262.1"/>
    </source>
</evidence>
<protein>
    <submittedName>
        <fullName evidence="1">Uncharacterized protein</fullName>
    </submittedName>
</protein>
<reference evidence="1 2" key="1">
    <citation type="submission" date="2018-12" db="EMBL/GenBank/DDBJ databases">
        <title>The genome sequences of strain 502.</title>
        <authorList>
            <person name="Gao J."/>
            <person name="Sun J."/>
        </authorList>
    </citation>
    <scope>NUCLEOTIDE SEQUENCE [LARGE SCALE GENOMIC DNA]</scope>
    <source>
        <strain evidence="1 2">502</strain>
    </source>
</reference>
<sequence length="262" mass="28092">MANIYEKSQYIIPRGRVFFDVLDAADQLTGERHLGNCPTVTLNIATEKAPHYSAEAGPGVKDANRVVRIDRTGKITCDNMSADNRAMFISGEKSTVTQATGNVAAEEITVTPGRFYQLGRTDANPAGARKVSDVVVTPDAGGEPYELGVDYTVDAALGRLQILASGSIPPGKIKVAYAKPSTTWLRIKSGDKAELRGALRVLSNVAEGEQIDTYCPLVTLAPTGDMSLITSDDAYVQMEFDIEVLTPPNGVAIFEDGRPIEI</sequence>
<organism evidence="1 2">
    <name type="scientific">Variovorax beijingensis</name>
    <dbReference type="NCBI Taxonomy" id="2496117"/>
    <lineage>
        <taxon>Bacteria</taxon>
        <taxon>Pseudomonadati</taxon>
        <taxon>Pseudomonadota</taxon>
        <taxon>Betaproteobacteria</taxon>
        <taxon>Burkholderiales</taxon>
        <taxon>Comamonadaceae</taxon>
        <taxon>Variovorax</taxon>
    </lineage>
</organism>
<proteinExistence type="predicted"/>
<dbReference type="EMBL" id="RXFQ01000004">
    <property type="protein sequence ID" value="RSZ40262.1"/>
    <property type="molecule type" value="Genomic_DNA"/>
</dbReference>
<dbReference type="RefSeq" id="WP_125965073.1">
    <property type="nucleotide sequence ID" value="NZ_RXFQ01000004.1"/>
</dbReference>
<dbReference type="Proteomes" id="UP000271137">
    <property type="component" value="Unassembled WGS sequence"/>
</dbReference>
<accession>A0ABY0A9R9</accession>
<comment type="caution">
    <text evidence="1">The sequence shown here is derived from an EMBL/GenBank/DDBJ whole genome shotgun (WGS) entry which is preliminary data.</text>
</comment>
<name>A0ABY0A9R9_9BURK</name>
<evidence type="ECO:0000313" key="2">
    <source>
        <dbReference type="Proteomes" id="UP000271137"/>
    </source>
</evidence>